<gene>
    <name evidence="2" type="ORF">TSPGSL018_22207</name>
</gene>
<reference evidence="2" key="1">
    <citation type="submission" date="2014-05" db="EMBL/GenBank/DDBJ databases">
        <title>The transcriptome of the halophilic microalga Tetraselmis sp. GSL018 isolated from the Great Salt Lake, Utah.</title>
        <authorList>
            <person name="Jinkerson R.E."/>
            <person name="D'Adamo S."/>
            <person name="Posewitz M.C."/>
        </authorList>
    </citation>
    <scope>NUCLEOTIDE SEQUENCE</scope>
    <source>
        <strain evidence="2">GSL018</strain>
    </source>
</reference>
<sequence length="151" mass="17083">MRTYSIDYSCRLFVALTGAAPRELICSRHMSSCLNSRRRTSPGLPVLHTVSAGFQKRRRGFCAATNFRSQSAGRESVPMGPYCPLRSNESGRPSKTEKKISLSRGLELSGNTRPQEKLPLELERVLYFTDMPQDDEIGGPLKWWRYQGLNI</sequence>
<evidence type="ECO:0000256" key="1">
    <source>
        <dbReference type="SAM" id="MobiDB-lite"/>
    </source>
</evidence>
<protein>
    <submittedName>
        <fullName evidence="2">Uncharacterized protein</fullName>
    </submittedName>
</protein>
<feature type="region of interest" description="Disordered" evidence="1">
    <location>
        <begin position="72"/>
        <end position="114"/>
    </location>
</feature>
<name>A0A061RUU9_9CHLO</name>
<evidence type="ECO:0000313" key="2">
    <source>
        <dbReference type="EMBL" id="JAC75738.1"/>
    </source>
</evidence>
<proteinExistence type="predicted"/>
<organism evidence="2">
    <name type="scientific">Tetraselmis sp. GSL018</name>
    <dbReference type="NCBI Taxonomy" id="582737"/>
    <lineage>
        <taxon>Eukaryota</taxon>
        <taxon>Viridiplantae</taxon>
        <taxon>Chlorophyta</taxon>
        <taxon>core chlorophytes</taxon>
        <taxon>Chlorodendrophyceae</taxon>
        <taxon>Chlorodendrales</taxon>
        <taxon>Chlorodendraceae</taxon>
        <taxon>Tetraselmis</taxon>
    </lineage>
</organism>
<dbReference type="AlphaFoldDB" id="A0A061RUU9"/>
<dbReference type="EMBL" id="GBEZ01009883">
    <property type="protein sequence ID" value="JAC75738.1"/>
    <property type="molecule type" value="Transcribed_RNA"/>
</dbReference>
<accession>A0A061RUU9</accession>